<dbReference type="Proteomes" id="UP001597479">
    <property type="component" value="Unassembled WGS sequence"/>
</dbReference>
<keyword evidence="2" id="KW-1185">Reference proteome</keyword>
<evidence type="ECO:0000313" key="1">
    <source>
        <dbReference type="EMBL" id="MFD2797173.1"/>
    </source>
</evidence>
<gene>
    <name evidence="1" type="ORF">ACFS27_26685</name>
</gene>
<reference evidence="2" key="1">
    <citation type="journal article" date="2019" name="Int. J. Syst. Evol. Microbiol.">
        <title>The Global Catalogue of Microorganisms (GCM) 10K type strain sequencing project: providing services to taxonomists for standard genome sequencing and annotation.</title>
        <authorList>
            <consortium name="The Broad Institute Genomics Platform"/>
            <consortium name="The Broad Institute Genome Sequencing Center for Infectious Disease"/>
            <person name="Wu L."/>
            <person name="Ma J."/>
        </authorList>
    </citation>
    <scope>NUCLEOTIDE SEQUENCE [LARGE SCALE GENOMIC DNA]</scope>
    <source>
        <strain evidence="2">CCM 7044</strain>
    </source>
</reference>
<organism evidence="1 2">
    <name type="scientific">Promicromonospora vindobonensis</name>
    <dbReference type="NCBI Taxonomy" id="195748"/>
    <lineage>
        <taxon>Bacteria</taxon>
        <taxon>Bacillati</taxon>
        <taxon>Actinomycetota</taxon>
        <taxon>Actinomycetes</taxon>
        <taxon>Micrococcales</taxon>
        <taxon>Promicromonosporaceae</taxon>
        <taxon>Promicromonospora</taxon>
    </lineage>
</organism>
<protein>
    <submittedName>
        <fullName evidence="1">Uncharacterized protein</fullName>
    </submittedName>
</protein>
<proteinExistence type="predicted"/>
<accession>A0ABW5VZU6</accession>
<comment type="caution">
    <text evidence="1">The sequence shown here is derived from an EMBL/GenBank/DDBJ whole genome shotgun (WGS) entry which is preliminary data.</text>
</comment>
<dbReference type="RefSeq" id="WP_377190005.1">
    <property type="nucleotide sequence ID" value="NZ_JBHUOG010000002.1"/>
</dbReference>
<evidence type="ECO:0000313" key="2">
    <source>
        <dbReference type="Proteomes" id="UP001597479"/>
    </source>
</evidence>
<sequence>MSSEPPSPNADDFRLHAWVDESMRAAQNDTDGIYLMAAAIADPSACDEVRDGLRAVTEKKAERLHWRHETPERQAKIAATIGNHDVVNLVVVGTPLDARRQERARRICTERLLYELDALGVAHVWLEARHPALNERDLRLVKALRGKRSISSSIRVDFARPKDEPMLWIPDAVAGAVNGALSGAASVLADMGIIDLIEINLP</sequence>
<dbReference type="EMBL" id="JBHUOG010000002">
    <property type="protein sequence ID" value="MFD2797173.1"/>
    <property type="molecule type" value="Genomic_DNA"/>
</dbReference>
<name>A0ABW5VZU6_9MICO</name>